<dbReference type="AlphaFoldDB" id="A0A4Y7PMM5"/>
<dbReference type="PROSITE" id="PS00455">
    <property type="entry name" value="AMP_BINDING"/>
    <property type="match status" value="1"/>
</dbReference>
<feature type="domain" description="AMP-dependent synthetase/ligase" evidence="2">
    <location>
        <begin position="55"/>
        <end position="454"/>
    </location>
</feature>
<feature type="domain" description="AMP-binding enzyme C-terminal" evidence="3">
    <location>
        <begin position="504"/>
        <end position="581"/>
    </location>
</feature>
<dbReference type="VEuPathDB" id="FungiDB:BD410DRAFT_731038"/>
<feature type="transmembrane region" description="Helical" evidence="1">
    <location>
        <begin position="110"/>
        <end position="131"/>
    </location>
</feature>
<evidence type="ECO:0000313" key="5">
    <source>
        <dbReference type="Proteomes" id="UP000294933"/>
    </source>
</evidence>
<dbReference type="EMBL" id="ML170237">
    <property type="protein sequence ID" value="TDL16667.1"/>
    <property type="molecule type" value="Genomic_DNA"/>
</dbReference>
<dbReference type="InterPro" id="IPR045851">
    <property type="entry name" value="AMP-bd_C_sf"/>
</dbReference>
<dbReference type="InterPro" id="IPR025110">
    <property type="entry name" value="AMP-bd_C"/>
</dbReference>
<evidence type="ECO:0000259" key="2">
    <source>
        <dbReference type="Pfam" id="PF00501"/>
    </source>
</evidence>
<dbReference type="Gene3D" id="3.40.50.12780">
    <property type="entry name" value="N-terminal domain of ligase-like"/>
    <property type="match status" value="1"/>
</dbReference>
<dbReference type="SUPFAM" id="SSF56801">
    <property type="entry name" value="Acetyl-CoA synthetase-like"/>
    <property type="match status" value="1"/>
</dbReference>
<dbReference type="PANTHER" id="PTHR24096">
    <property type="entry name" value="LONG-CHAIN-FATTY-ACID--COA LIGASE"/>
    <property type="match status" value="1"/>
</dbReference>
<evidence type="ECO:0000313" key="4">
    <source>
        <dbReference type="EMBL" id="TDL16667.1"/>
    </source>
</evidence>
<dbReference type="Gene3D" id="3.30.300.30">
    <property type="match status" value="1"/>
</dbReference>
<proteinExistence type="predicted"/>
<sequence length="614" mass="68575">MADAKWTPKLSIAEVDAILTASGMPLETELAIVNGRVLKVYKNQPQNIRKFWLASVMQHKDQPYLVFEGEQYTYHQIHEKACRFASLLYTEYGVRKGDRVAIAMRNYPEYIIAFWAIHLIVPLFTLVNAWAPEEPLHYCLELTEPKVLLVDGERAALIFKPGGVFDKLKSKGKKLTLRNVLVVRARDGSFSKKDRSVQSFDDVLSAYKGPSDKWSTEPEPLPDEDSVIMFTSGTTGRPKGVLSSQRAFIQNTFNVIASVFRSYLRKGESLPPLNDPSIPKKVCLLSVPLFHVAGNTTTLVSVPFLSSHVPHTLLGSKIIILRRWDPNEAARLIKDEKITSGTGVPTMVSDLIETGINSEVMETMSFGGSLAPTSFASEIVKRFPNTIPGQGYGLTETNGVVASITDFLAKPGSTGWAVPDVEILIVDPSTEKIMPPHQVGEVWIKGPNIMTCYWNDPEATDKAITKDGWFKSGDLGYLDEEGFLYIRDRLKDIMIRGKFIHSVEVEDAILKDGRLREAAAVSVPDKRLGELVAARVTTKPEFHGKVTEKEIIESAKRFLPAHAVPVMVLVRNDLMERNEPGKIVKDFVRKEVREGWAKRVIYQRKSSPKSLAKL</sequence>
<keyword evidence="1" id="KW-0812">Transmembrane</keyword>
<keyword evidence="4" id="KW-0436">Ligase</keyword>
<accession>A0A4Y7PMM5</accession>
<dbReference type="OrthoDB" id="10253115at2759"/>
<evidence type="ECO:0000259" key="3">
    <source>
        <dbReference type="Pfam" id="PF13193"/>
    </source>
</evidence>
<dbReference type="InterPro" id="IPR000873">
    <property type="entry name" value="AMP-dep_synth/lig_dom"/>
</dbReference>
<name>A0A4Y7PMM5_9AGAM</name>
<dbReference type="GO" id="GO:0016405">
    <property type="term" value="F:CoA-ligase activity"/>
    <property type="evidence" value="ECO:0007669"/>
    <property type="project" value="TreeGrafter"/>
</dbReference>
<organism evidence="4 5">
    <name type="scientific">Rickenella mellea</name>
    <dbReference type="NCBI Taxonomy" id="50990"/>
    <lineage>
        <taxon>Eukaryota</taxon>
        <taxon>Fungi</taxon>
        <taxon>Dikarya</taxon>
        <taxon>Basidiomycota</taxon>
        <taxon>Agaricomycotina</taxon>
        <taxon>Agaricomycetes</taxon>
        <taxon>Hymenochaetales</taxon>
        <taxon>Rickenellaceae</taxon>
        <taxon>Rickenella</taxon>
    </lineage>
</organism>
<dbReference type="InterPro" id="IPR020845">
    <property type="entry name" value="AMP-binding_CS"/>
</dbReference>
<dbReference type="Pfam" id="PF13193">
    <property type="entry name" value="AMP-binding_C"/>
    <property type="match status" value="1"/>
</dbReference>
<gene>
    <name evidence="4" type="ORF">BD410DRAFT_731038</name>
</gene>
<reference evidence="4 5" key="1">
    <citation type="submission" date="2018-06" db="EMBL/GenBank/DDBJ databases">
        <title>A transcriptomic atlas of mushroom development highlights an independent origin of complex multicellularity.</title>
        <authorList>
            <consortium name="DOE Joint Genome Institute"/>
            <person name="Krizsan K."/>
            <person name="Almasi E."/>
            <person name="Merenyi Z."/>
            <person name="Sahu N."/>
            <person name="Viragh M."/>
            <person name="Koszo T."/>
            <person name="Mondo S."/>
            <person name="Kiss B."/>
            <person name="Balint B."/>
            <person name="Kues U."/>
            <person name="Barry K."/>
            <person name="Hegedus J.C."/>
            <person name="Henrissat B."/>
            <person name="Johnson J."/>
            <person name="Lipzen A."/>
            <person name="Ohm R."/>
            <person name="Nagy I."/>
            <person name="Pangilinan J."/>
            <person name="Yan J."/>
            <person name="Xiong Y."/>
            <person name="Grigoriev I.V."/>
            <person name="Hibbett D.S."/>
            <person name="Nagy L.G."/>
        </authorList>
    </citation>
    <scope>NUCLEOTIDE SEQUENCE [LARGE SCALE GENOMIC DNA]</scope>
    <source>
        <strain evidence="4 5">SZMC22713</strain>
    </source>
</reference>
<dbReference type="Pfam" id="PF00501">
    <property type="entry name" value="AMP-binding"/>
    <property type="match status" value="1"/>
</dbReference>
<keyword evidence="1" id="KW-1133">Transmembrane helix</keyword>
<protein>
    <submittedName>
        <fullName evidence="4">Long-chain-fatty-acid-CoA ligase</fullName>
    </submittedName>
</protein>
<keyword evidence="5" id="KW-1185">Reference proteome</keyword>
<dbReference type="PANTHER" id="PTHR24096:SF393">
    <property type="entry name" value="LIGASE, PUTATIVE-RELATED"/>
    <property type="match status" value="1"/>
</dbReference>
<dbReference type="Proteomes" id="UP000294933">
    <property type="component" value="Unassembled WGS sequence"/>
</dbReference>
<dbReference type="InterPro" id="IPR042099">
    <property type="entry name" value="ANL_N_sf"/>
</dbReference>
<dbReference type="GO" id="GO:0019748">
    <property type="term" value="P:secondary metabolic process"/>
    <property type="evidence" value="ECO:0007669"/>
    <property type="project" value="TreeGrafter"/>
</dbReference>
<keyword evidence="1" id="KW-0472">Membrane</keyword>
<evidence type="ECO:0000256" key="1">
    <source>
        <dbReference type="SAM" id="Phobius"/>
    </source>
</evidence>
<dbReference type="STRING" id="50990.A0A4Y7PMM5"/>